<accession>A0AA38IXB5</accession>
<feature type="compositionally biased region" description="Acidic residues" evidence="3">
    <location>
        <begin position="933"/>
        <end position="943"/>
    </location>
</feature>
<proteinExistence type="predicted"/>
<feature type="compositionally biased region" description="Pro residues" evidence="3">
    <location>
        <begin position="954"/>
        <end position="970"/>
    </location>
</feature>
<feature type="region of interest" description="Disordered" evidence="3">
    <location>
        <begin position="932"/>
        <end position="989"/>
    </location>
</feature>
<feature type="domain" description="Nucleoprotein TPR/MPL1" evidence="4">
    <location>
        <begin position="283"/>
        <end position="349"/>
    </location>
</feature>
<name>A0AA38IXB5_9CUCU</name>
<feature type="compositionally biased region" description="Basic and acidic residues" evidence="3">
    <location>
        <begin position="118"/>
        <end position="128"/>
    </location>
</feature>
<dbReference type="InterPro" id="IPR057577">
    <property type="entry name" value="Nucleoprot-TPR/MLP1_dom"/>
</dbReference>
<feature type="coiled-coil region" evidence="2">
    <location>
        <begin position="263"/>
        <end position="389"/>
    </location>
</feature>
<protein>
    <recommendedName>
        <fullName evidence="4">Nucleoprotein TPR/MPL1 domain-containing protein</fullName>
    </recommendedName>
</protein>
<evidence type="ECO:0000256" key="2">
    <source>
        <dbReference type="SAM" id="Coils"/>
    </source>
</evidence>
<dbReference type="PANTHER" id="PTHR18870">
    <property type="entry name" value="PROTEIN TAG-278-RELATED"/>
    <property type="match status" value="1"/>
</dbReference>
<evidence type="ECO:0000313" key="5">
    <source>
        <dbReference type="EMBL" id="KAJ3665098.1"/>
    </source>
</evidence>
<evidence type="ECO:0000259" key="4">
    <source>
        <dbReference type="Pfam" id="PF25481"/>
    </source>
</evidence>
<evidence type="ECO:0000256" key="3">
    <source>
        <dbReference type="SAM" id="MobiDB-lite"/>
    </source>
</evidence>
<dbReference type="Proteomes" id="UP001168821">
    <property type="component" value="Unassembled WGS sequence"/>
</dbReference>
<feature type="coiled-coil region" evidence="2">
    <location>
        <begin position="771"/>
        <end position="855"/>
    </location>
</feature>
<gene>
    <name evidence="5" type="ORF">Zmor_000611</name>
</gene>
<evidence type="ECO:0000256" key="1">
    <source>
        <dbReference type="ARBA" id="ARBA00023054"/>
    </source>
</evidence>
<dbReference type="EMBL" id="JALNTZ010000001">
    <property type="protein sequence ID" value="KAJ3665098.1"/>
    <property type="molecule type" value="Genomic_DNA"/>
</dbReference>
<dbReference type="SUPFAM" id="SSF46579">
    <property type="entry name" value="Prefoldin"/>
    <property type="match status" value="1"/>
</dbReference>
<comment type="caution">
    <text evidence="5">The sequence shown here is derived from an EMBL/GenBank/DDBJ whole genome shotgun (WGS) entry which is preliminary data.</text>
</comment>
<dbReference type="Pfam" id="PF25481">
    <property type="entry name" value="Nucleoprot-TPR"/>
    <property type="match status" value="1"/>
</dbReference>
<organism evidence="5 6">
    <name type="scientific">Zophobas morio</name>
    <dbReference type="NCBI Taxonomy" id="2755281"/>
    <lineage>
        <taxon>Eukaryota</taxon>
        <taxon>Metazoa</taxon>
        <taxon>Ecdysozoa</taxon>
        <taxon>Arthropoda</taxon>
        <taxon>Hexapoda</taxon>
        <taxon>Insecta</taxon>
        <taxon>Pterygota</taxon>
        <taxon>Neoptera</taxon>
        <taxon>Endopterygota</taxon>
        <taxon>Coleoptera</taxon>
        <taxon>Polyphaga</taxon>
        <taxon>Cucujiformia</taxon>
        <taxon>Tenebrionidae</taxon>
        <taxon>Zophobas</taxon>
    </lineage>
</organism>
<reference evidence="5" key="1">
    <citation type="journal article" date="2023" name="G3 (Bethesda)">
        <title>Whole genome assemblies of Zophobas morio and Tenebrio molitor.</title>
        <authorList>
            <person name="Kaur S."/>
            <person name="Stinson S.A."/>
            <person name="diCenzo G.C."/>
        </authorList>
    </citation>
    <scope>NUCLEOTIDE SEQUENCE</scope>
    <source>
        <strain evidence="5">QUZm001</strain>
    </source>
</reference>
<keyword evidence="1 2" id="KW-0175">Coiled coil</keyword>
<dbReference type="Gene3D" id="1.10.287.1490">
    <property type="match status" value="1"/>
</dbReference>
<feature type="coiled-coil region" evidence="2">
    <location>
        <begin position="651"/>
        <end position="707"/>
    </location>
</feature>
<dbReference type="PANTHER" id="PTHR18870:SF9">
    <property type="entry name" value="PROTEIN TAG-278-RELATED"/>
    <property type="match status" value="1"/>
</dbReference>
<feature type="compositionally biased region" description="Basic and acidic residues" evidence="3">
    <location>
        <begin position="944"/>
        <end position="953"/>
    </location>
</feature>
<feature type="compositionally biased region" description="Basic and acidic residues" evidence="3">
    <location>
        <begin position="169"/>
        <end position="182"/>
    </location>
</feature>
<feature type="region of interest" description="Disordered" evidence="3">
    <location>
        <begin position="81"/>
        <end position="189"/>
    </location>
</feature>
<feature type="region of interest" description="Disordered" evidence="3">
    <location>
        <begin position="1"/>
        <end position="58"/>
    </location>
</feature>
<keyword evidence="6" id="KW-1185">Reference proteome</keyword>
<evidence type="ECO:0000313" key="6">
    <source>
        <dbReference type="Proteomes" id="UP001168821"/>
    </source>
</evidence>
<dbReference type="AlphaFoldDB" id="A0AA38IXB5"/>
<feature type="coiled-coil region" evidence="2">
    <location>
        <begin position="424"/>
        <end position="524"/>
    </location>
</feature>
<sequence>MFSFFRRSKKDKERATPEMCKNTSDAVAPTPPEPEIVSNAVSSEVTADEKNEPNDSMCERACPSAPIGTISYAAVLKQPEARGGSVKPCGHGTTGVAPRPPVRYTRSSTGTPPSSPKLDLKKVARNAERQIASEPPSPKGEKMAKLLRQNSSEQKQKEALTQKGKKTAKNLERQSSKEEASSDHPSGLRLGAADTLVESISNAAPLVNGIDDEKKNLINQEAKFQSQLNDLSKQLSIRDAEATKLRFQMEELQRDVFAKSAGMDRLEGELQAAHKECELLRQKIRHLENDLEDYKKKNTDLTAEVTEKSGSLTNYERETSAKIAELEGVIKNLETKIESLEAELETLKQDKVKLEEQRTMILAERDAEKKKVEEILEQATTQKQEIEKKWKQDFEKLRTINIIKEQQLLDDFEWKLREVQQTCKKRLEDKDRTIEERLQDAYREAEKKMKEAEKMMEQVEAIKSYEIEIEKLRGLTVDQESAIKEMIEQQEQMKQAESNLRTETKRLRNLIEMEKENLQHMQLKHHQEILDKERTLQQTLHQKRTEIAMYWEERLLRECGRLKTELEQIHNEEKHYAMETVRRNKDEEFQMAQADWDKKMKECLKEIASLKRALVQKDEYYRGEMIRAQTNTDREIMELRRLMDKIDMCHHNRFEKVVQEHEAELERISAETEKKIKEIEDNWQTQVTSLSNTLELVKDQMEKESQQKVESLIEQHRTELDSQWDNLISQKSEAVKLVEEEYITKYQTLEEQFLTQQKSHQAREIDLLKVIDSLKNELGSKDSALDDMQSNVDTLEGGIQVLNEEIAQQNDQLTKTKKESDHKIRGLQETITKLHEQQEKEREAFRLKLMGVQKQSQDTIHHLQRKCQCLTKLFEEVRLRYERRESRQEDLNIISDLRQVIAEQEKDLACLNEEKRYFQMRLISLEKRLDGNESADEEAFEDAEQPKTPKNELPEPPSYPPNGVPPPSYPNFPAAHTLSIPPTIPECDE</sequence>